<accession>A0AAP0JW77</accession>
<dbReference type="GO" id="GO:0004523">
    <property type="term" value="F:RNA-DNA hybrid ribonuclease activity"/>
    <property type="evidence" value="ECO:0007669"/>
    <property type="project" value="InterPro"/>
</dbReference>
<proteinExistence type="predicted"/>
<dbReference type="PANTHER" id="PTHR47723">
    <property type="entry name" value="OS05G0353850 PROTEIN"/>
    <property type="match status" value="1"/>
</dbReference>
<keyword evidence="3" id="KW-1185">Reference proteome</keyword>
<reference evidence="2 3" key="1">
    <citation type="submission" date="2024-01" db="EMBL/GenBank/DDBJ databases">
        <title>Genome assemblies of Stephania.</title>
        <authorList>
            <person name="Yang L."/>
        </authorList>
    </citation>
    <scope>NUCLEOTIDE SEQUENCE [LARGE SCALE GENOMIC DNA]</scope>
    <source>
        <strain evidence="2">JXDWG</strain>
        <tissue evidence="2">Leaf</tissue>
    </source>
</reference>
<evidence type="ECO:0000259" key="1">
    <source>
        <dbReference type="Pfam" id="PF13456"/>
    </source>
</evidence>
<dbReference type="AlphaFoldDB" id="A0AAP0JW77"/>
<dbReference type="PANTHER" id="PTHR47723:SF13">
    <property type="entry name" value="PUTATIVE-RELATED"/>
    <property type="match status" value="1"/>
</dbReference>
<evidence type="ECO:0000313" key="2">
    <source>
        <dbReference type="EMBL" id="KAK9140057.1"/>
    </source>
</evidence>
<sequence>MRGHMGWERPIQGFFKVNCDGAVNQEDGKARAGGLLRDDQGRSVWGVVANLGECPPLTAGL</sequence>
<gene>
    <name evidence="2" type="ORF">Scep_009738</name>
</gene>
<protein>
    <recommendedName>
        <fullName evidence="1">RNase H type-1 domain-containing protein</fullName>
    </recommendedName>
</protein>
<feature type="domain" description="RNase H type-1" evidence="1">
    <location>
        <begin position="18"/>
        <end position="54"/>
    </location>
</feature>
<organism evidence="2 3">
    <name type="scientific">Stephania cephalantha</name>
    <dbReference type="NCBI Taxonomy" id="152367"/>
    <lineage>
        <taxon>Eukaryota</taxon>
        <taxon>Viridiplantae</taxon>
        <taxon>Streptophyta</taxon>
        <taxon>Embryophyta</taxon>
        <taxon>Tracheophyta</taxon>
        <taxon>Spermatophyta</taxon>
        <taxon>Magnoliopsida</taxon>
        <taxon>Ranunculales</taxon>
        <taxon>Menispermaceae</taxon>
        <taxon>Menispermoideae</taxon>
        <taxon>Cissampelideae</taxon>
        <taxon>Stephania</taxon>
    </lineage>
</organism>
<comment type="caution">
    <text evidence="2">The sequence shown here is derived from an EMBL/GenBank/DDBJ whole genome shotgun (WGS) entry which is preliminary data.</text>
</comment>
<name>A0AAP0JW77_9MAGN</name>
<evidence type="ECO:0000313" key="3">
    <source>
        <dbReference type="Proteomes" id="UP001419268"/>
    </source>
</evidence>
<dbReference type="Pfam" id="PF13456">
    <property type="entry name" value="RVT_3"/>
    <property type="match status" value="1"/>
</dbReference>
<dbReference type="InterPro" id="IPR053151">
    <property type="entry name" value="RNase_H-like"/>
</dbReference>
<dbReference type="InterPro" id="IPR002156">
    <property type="entry name" value="RNaseH_domain"/>
</dbReference>
<dbReference type="Proteomes" id="UP001419268">
    <property type="component" value="Unassembled WGS sequence"/>
</dbReference>
<dbReference type="EMBL" id="JBBNAG010000004">
    <property type="protein sequence ID" value="KAK9140057.1"/>
    <property type="molecule type" value="Genomic_DNA"/>
</dbReference>
<dbReference type="GO" id="GO:0003676">
    <property type="term" value="F:nucleic acid binding"/>
    <property type="evidence" value="ECO:0007669"/>
    <property type="project" value="InterPro"/>
</dbReference>